<dbReference type="Gene3D" id="1.20.1290.10">
    <property type="entry name" value="AhpD-like"/>
    <property type="match status" value="1"/>
</dbReference>
<gene>
    <name evidence="2" type="ORF">MKK62_24925</name>
</gene>
<dbReference type="InterPro" id="IPR003779">
    <property type="entry name" value="CMD-like"/>
</dbReference>
<evidence type="ECO:0000313" key="3">
    <source>
        <dbReference type="Proteomes" id="UP001055336"/>
    </source>
</evidence>
<dbReference type="EMBL" id="CP092488">
    <property type="protein sequence ID" value="UMB69541.1"/>
    <property type="molecule type" value="Genomic_DNA"/>
</dbReference>
<dbReference type="InterPro" id="IPR029032">
    <property type="entry name" value="AhpD-like"/>
</dbReference>
<organism evidence="2 3">
    <name type="scientific">Mycobacterium paraterrae</name>
    <dbReference type="NCBI Taxonomy" id="577492"/>
    <lineage>
        <taxon>Bacteria</taxon>
        <taxon>Bacillati</taxon>
        <taxon>Actinomycetota</taxon>
        <taxon>Actinomycetes</taxon>
        <taxon>Mycobacteriales</taxon>
        <taxon>Mycobacteriaceae</taxon>
        <taxon>Mycobacterium</taxon>
    </lineage>
</organism>
<dbReference type="SUPFAM" id="SSF69118">
    <property type="entry name" value="AhpD-like"/>
    <property type="match status" value="1"/>
</dbReference>
<dbReference type="RefSeq" id="WP_240261273.1">
    <property type="nucleotide sequence ID" value="NZ_CP092488.2"/>
</dbReference>
<dbReference type="Pfam" id="PF02627">
    <property type="entry name" value="CMD"/>
    <property type="match status" value="1"/>
</dbReference>
<dbReference type="PANTHER" id="PTHR34846">
    <property type="entry name" value="4-CARBOXYMUCONOLACTONE DECARBOXYLASE FAMILY PROTEIN (AFU_ORTHOLOGUE AFUA_6G11590)"/>
    <property type="match status" value="1"/>
</dbReference>
<dbReference type="PANTHER" id="PTHR34846:SF11">
    <property type="entry name" value="4-CARBOXYMUCONOLACTONE DECARBOXYLASE FAMILY PROTEIN (AFU_ORTHOLOGUE AFUA_6G11590)"/>
    <property type="match status" value="1"/>
</dbReference>
<reference evidence="2" key="1">
    <citation type="submission" date="2022-08" db="EMBL/GenBank/DDBJ databases">
        <title>Whole genome sequencing of non-tuberculosis mycobacteria type-strains.</title>
        <authorList>
            <person name="Igarashi Y."/>
            <person name="Osugi A."/>
            <person name="Mitarai S."/>
        </authorList>
    </citation>
    <scope>NUCLEOTIDE SEQUENCE</scope>
    <source>
        <strain evidence="2">DSM 45127</strain>
    </source>
</reference>
<name>A0ABY3VQV9_9MYCO</name>
<protein>
    <submittedName>
        <fullName evidence="2">Carboxymuconolactone decarboxylase family protein</fullName>
    </submittedName>
</protein>
<accession>A0ABY3VQV9</accession>
<evidence type="ECO:0000313" key="2">
    <source>
        <dbReference type="EMBL" id="UMB69541.1"/>
    </source>
</evidence>
<evidence type="ECO:0000259" key="1">
    <source>
        <dbReference type="Pfam" id="PF02627"/>
    </source>
</evidence>
<dbReference type="Proteomes" id="UP001055336">
    <property type="component" value="Chromosome"/>
</dbReference>
<feature type="domain" description="Carboxymuconolactone decarboxylase-like" evidence="1">
    <location>
        <begin position="48"/>
        <end position="113"/>
    </location>
</feature>
<sequence length="190" mass="20501">MAKPQPYRATVAVPLPEHEVAREVVGADYDPLTTLNVMRMMAGTGDMFTGLVGMVRAVFGAEGIDARHREVIILRAAVVLDSPYEWQANEKMAANAGLTPAEIDAIAADGAVRGIADDYVLLCRAADEMYGATHTLADDTLSGLLETFGADLTRKYITTIAWFSLLSLFLNATRVPLETTDKIGDRTSPL</sequence>
<proteinExistence type="predicted"/>
<keyword evidence="3" id="KW-1185">Reference proteome</keyword>